<dbReference type="EMBL" id="CM042881">
    <property type="protein sequence ID" value="KAI4386330.1"/>
    <property type="molecule type" value="Genomic_DNA"/>
</dbReference>
<comment type="caution">
    <text evidence="1">The sequence shown here is derived from an EMBL/GenBank/DDBJ whole genome shotgun (WGS) entry which is preliminary data.</text>
</comment>
<sequence>MGFREFFFPLRLIPSCFNLIANLPHDSCLPTSASPVPAAINLVMLDGHVKTYHRPVPVAELMSGFPKHLVCHSDAFYIGRKIPALSEHDLLEPGHNYFLLPSHFFQSVLTFVNIASFVASQSNCGGPAARRSFEVTRTPSGCVRVHVSDEFISRLVEEGKPSRDGEKGRHTTRLCSTPQLEKDYMRLVEGLRSGKWKPKLETIRECRKERKGRIPSAAKRRNNHDYHIEKPSSSAAATLSRTYCRIVKCH</sequence>
<gene>
    <name evidence="1" type="ORF">MLD38_004271</name>
</gene>
<keyword evidence="2" id="KW-1185">Reference proteome</keyword>
<dbReference type="Proteomes" id="UP001057402">
    <property type="component" value="Chromosome 2"/>
</dbReference>
<reference evidence="2" key="1">
    <citation type="journal article" date="2023" name="Front. Plant Sci.">
        <title>Chromosomal-level genome assembly of Melastoma candidum provides insights into trichome evolution.</title>
        <authorList>
            <person name="Zhong Y."/>
            <person name="Wu W."/>
            <person name="Sun C."/>
            <person name="Zou P."/>
            <person name="Liu Y."/>
            <person name="Dai S."/>
            <person name="Zhou R."/>
        </authorList>
    </citation>
    <scope>NUCLEOTIDE SEQUENCE [LARGE SCALE GENOMIC DNA]</scope>
</reference>
<proteinExistence type="predicted"/>
<protein>
    <submittedName>
        <fullName evidence="1">Uncharacterized protein</fullName>
    </submittedName>
</protein>
<evidence type="ECO:0000313" key="1">
    <source>
        <dbReference type="EMBL" id="KAI4386330.1"/>
    </source>
</evidence>
<name>A0ACB9S5Z9_9MYRT</name>
<organism evidence="1 2">
    <name type="scientific">Melastoma candidum</name>
    <dbReference type="NCBI Taxonomy" id="119954"/>
    <lineage>
        <taxon>Eukaryota</taxon>
        <taxon>Viridiplantae</taxon>
        <taxon>Streptophyta</taxon>
        <taxon>Embryophyta</taxon>
        <taxon>Tracheophyta</taxon>
        <taxon>Spermatophyta</taxon>
        <taxon>Magnoliopsida</taxon>
        <taxon>eudicotyledons</taxon>
        <taxon>Gunneridae</taxon>
        <taxon>Pentapetalae</taxon>
        <taxon>rosids</taxon>
        <taxon>malvids</taxon>
        <taxon>Myrtales</taxon>
        <taxon>Melastomataceae</taxon>
        <taxon>Melastomatoideae</taxon>
        <taxon>Melastomateae</taxon>
        <taxon>Melastoma</taxon>
    </lineage>
</organism>
<evidence type="ECO:0000313" key="2">
    <source>
        <dbReference type="Proteomes" id="UP001057402"/>
    </source>
</evidence>
<accession>A0ACB9S5Z9</accession>